<dbReference type="NCBIfam" id="NF038029">
    <property type="entry name" value="LP_plasma"/>
    <property type="match status" value="1"/>
</dbReference>
<evidence type="ECO:0000313" key="2">
    <source>
        <dbReference type="Proteomes" id="UP000012984"/>
    </source>
</evidence>
<evidence type="ECO:0008006" key="3">
    <source>
        <dbReference type="Google" id="ProtNLM"/>
    </source>
</evidence>
<dbReference type="RefSeq" id="WP_015587491.1">
    <property type="nucleotide sequence ID" value="NC_021083.1"/>
</dbReference>
<reference evidence="1 2" key="1">
    <citation type="journal article" date="2013" name="Genome Announc.">
        <title>Complete Genome Sequence of Mycoplasma putrefaciens Strain 9231, One of the Agents of Contagious Agalactia in Goats.</title>
        <authorList>
            <person name="Dupuy V."/>
            <person name="Sirand-Pugnet P."/>
            <person name="Baranowski E."/>
            <person name="Barre A."/>
            <person name="Breton M."/>
            <person name="Couture C."/>
            <person name="Dordet-Frisoni E."/>
            <person name="Gaurivaud P."/>
            <person name="Jacob D."/>
            <person name="Lemaitre C."/>
            <person name="Manso-Silvan L."/>
            <person name="Nikolski M."/>
            <person name="Nouvel L.X."/>
            <person name="Poumarat F."/>
            <person name="Tardy F."/>
            <person name="Thebault P."/>
            <person name="Theil S."/>
            <person name="Citti C."/>
            <person name="Blanchard A."/>
            <person name="Thiaucourt F."/>
        </authorList>
    </citation>
    <scope>NUCLEOTIDE SEQUENCE [LARGE SCALE GENOMIC DNA]</scope>
    <source>
        <strain evidence="1">Mput9231</strain>
    </source>
</reference>
<dbReference type="eggNOG" id="COG3291">
    <property type="taxonomic scope" value="Bacteria"/>
</dbReference>
<dbReference type="PATRIC" id="fig|1292033.3.peg.496"/>
<protein>
    <recommendedName>
        <fullName evidence="3">PARCEL domain-containing protein</fullName>
    </recommendedName>
</protein>
<sequence length="419" mass="48537">MKKLLSILGVTGVVVGTGSFAIAYSINKSSSVKEQVKPEGLTYKTSPQELDLNKDFNLDLYIKEKSEHNPERILKVFLSSKINKELFTKYKLDKKDFKVSGTESNWNIEIDNKNYKNVKVKLNVIDKKTFERHENKLKLILKLQEDAFGTFHTHQDVLDQISVYAKDDGILGIKALRLDDSKKAKVSLENSTRKGKNIIKFRFFDQEVKFEPSKVLKNEVETKYININDFGWKITQIGYKLKNNASIVLDIAKYKKIYEVPSQLPLKVNSLEKAFYQLESDRINNLDKWNISNIKSLLSTFDGAKKFNQDISDWDTSNVTNMQSTFNNAEEFNSPLDGWKVYNVIKMDGMFEGAKKFDKSLNSWTTSNVTDMSKMFWGAKSFMVILKTEMLEMLNLWVICLPKLRNLIKIFQYGIQRMY</sequence>
<accession>M9WHH6</accession>
<proteinExistence type="predicted"/>
<dbReference type="AlphaFoldDB" id="M9WHH6"/>
<evidence type="ECO:0000313" key="1">
    <source>
        <dbReference type="EMBL" id="AGJ90915.1"/>
    </source>
</evidence>
<gene>
    <name evidence="1" type="ORF">MPUT9231_5080</name>
</gene>
<dbReference type="InterPro" id="IPR005046">
    <property type="entry name" value="DUF285"/>
</dbReference>
<dbReference type="HOGENOM" id="CLU_025777_1_1_14"/>
<dbReference type="Pfam" id="PF03382">
    <property type="entry name" value="DUF285"/>
    <property type="match status" value="1"/>
</dbReference>
<dbReference type="Proteomes" id="UP000012984">
    <property type="component" value="Chromosome"/>
</dbReference>
<dbReference type="InterPro" id="IPR054816">
    <property type="entry name" value="Lipoprotein_mollicutes-type_CS"/>
</dbReference>
<keyword evidence="2" id="KW-1185">Reference proteome</keyword>
<organism evidence="1 2">
    <name type="scientific">Mycoplasma putrefaciens Mput9231</name>
    <dbReference type="NCBI Taxonomy" id="1292033"/>
    <lineage>
        <taxon>Bacteria</taxon>
        <taxon>Bacillati</taxon>
        <taxon>Mycoplasmatota</taxon>
        <taxon>Mollicutes</taxon>
        <taxon>Mycoplasmataceae</taxon>
        <taxon>Mycoplasma</taxon>
    </lineage>
</organism>
<name>M9WHH6_9MOLU</name>
<dbReference type="EMBL" id="CP004357">
    <property type="protein sequence ID" value="AGJ90915.1"/>
    <property type="molecule type" value="Genomic_DNA"/>
</dbReference>
<dbReference type="KEGG" id="mput:MPUT9231_5080"/>